<reference evidence="16 17" key="1">
    <citation type="submission" date="2018-04" db="EMBL/GenBank/DDBJ databases">
        <title>Bordetella sp. HZ20 isolated from seawater.</title>
        <authorList>
            <person name="Sun C."/>
        </authorList>
    </citation>
    <scope>NUCLEOTIDE SEQUENCE [LARGE SCALE GENOMIC DNA]</scope>
    <source>
        <strain evidence="16 17">HZ20</strain>
    </source>
</reference>
<feature type="binding site" evidence="12">
    <location>
        <position position="63"/>
    </location>
    <ligand>
        <name>CoA</name>
        <dbReference type="ChEBI" id="CHEBI:57287"/>
    </ligand>
</feature>
<evidence type="ECO:0000256" key="12">
    <source>
        <dbReference type="PIRSR" id="PIRSR603542-1"/>
    </source>
</evidence>
<evidence type="ECO:0000256" key="6">
    <source>
        <dbReference type="ARBA" id="ARBA00022679"/>
    </source>
</evidence>
<dbReference type="KEGG" id="boz:DBV39_11180"/>
<dbReference type="Proteomes" id="UP000244571">
    <property type="component" value="Chromosome"/>
</dbReference>
<evidence type="ECO:0000259" key="14">
    <source>
        <dbReference type="Pfam" id="PF01648"/>
    </source>
</evidence>
<keyword evidence="13" id="KW-0479">Metal-binding</keyword>
<comment type="cofactor">
    <cofactor evidence="13">
        <name>Mg(2+)</name>
        <dbReference type="ChEBI" id="CHEBI:18420"/>
    </cofactor>
</comment>
<evidence type="ECO:0000256" key="7">
    <source>
        <dbReference type="ARBA" id="ARBA00023191"/>
    </source>
</evidence>
<dbReference type="GO" id="GO:0000287">
    <property type="term" value="F:magnesium ion binding"/>
    <property type="evidence" value="ECO:0007669"/>
    <property type="project" value="InterPro"/>
</dbReference>
<organism evidence="16 17">
    <name type="scientific">Orrella marina</name>
    <dbReference type="NCBI Taxonomy" id="2163011"/>
    <lineage>
        <taxon>Bacteria</taxon>
        <taxon>Pseudomonadati</taxon>
        <taxon>Pseudomonadota</taxon>
        <taxon>Betaproteobacteria</taxon>
        <taxon>Burkholderiales</taxon>
        <taxon>Alcaligenaceae</taxon>
        <taxon>Orrella</taxon>
    </lineage>
</organism>
<evidence type="ECO:0000256" key="10">
    <source>
        <dbReference type="ARBA" id="ARBA00049176"/>
    </source>
</evidence>
<dbReference type="GO" id="GO:0008897">
    <property type="term" value="F:holo-[acyl-carrier-protein] synthase activity"/>
    <property type="evidence" value="ECO:0007669"/>
    <property type="project" value="InterPro"/>
</dbReference>
<dbReference type="PANTHER" id="PTHR38096:SF1">
    <property type="entry name" value="ENTEROBACTIN SYNTHASE COMPONENT D"/>
    <property type="match status" value="1"/>
</dbReference>
<dbReference type="GO" id="GO:0009366">
    <property type="term" value="C:enterobactin synthetase complex"/>
    <property type="evidence" value="ECO:0007669"/>
    <property type="project" value="InterPro"/>
</dbReference>
<comment type="catalytic activity">
    <reaction evidence="10">
        <text>apo-[aryl-carrier protein] + CoA = holo-[aryl-carrier protein] + adenosine 3',5'-bisphosphate + H(+)</text>
        <dbReference type="Rhea" id="RHEA:48404"/>
        <dbReference type="Rhea" id="RHEA-COMP:15903"/>
        <dbReference type="Rhea" id="RHEA-COMP:17557"/>
        <dbReference type="ChEBI" id="CHEBI:15378"/>
        <dbReference type="ChEBI" id="CHEBI:29999"/>
        <dbReference type="ChEBI" id="CHEBI:57287"/>
        <dbReference type="ChEBI" id="CHEBI:58343"/>
        <dbReference type="ChEBI" id="CHEBI:64479"/>
    </reaction>
</comment>
<comment type="subunit">
    <text evidence="4">EntB, EntD, EntE, and EntF form a multienzyme complex called enterobactin synthase.</text>
</comment>
<comment type="pathway">
    <text evidence="2">Siderophore biosynthesis; enterobactin biosynthesis.</text>
</comment>
<keyword evidence="17" id="KW-1185">Reference proteome</keyword>
<evidence type="ECO:0000256" key="5">
    <source>
        <dbReference type="ARBA" id="ARBA00019087"/>
    </source>
</evidence>
<dbReference type="UniPathway" id="UPA00017"/>
<keyword evidence="6 16" id="KW-0808">Transferase</keyword>
<evidence type="ECO:0000259" key="15">
    <source>
        <dbReference type="Pfam" id="PF17837"/>
    </source>
</evidence>
<feature type="binding site" evidence="12">
    <location>
        <begin position="99"/>
        <end position="100"/>
    </location>
    <ligand>
        <name>CoA</name>
        <dbReference type="ChEBI" id="CHEBI:57287"/>
    </ligand>
</feature>
<evidence type="ECO:0000256" key="9">
    <source>
        <dbReference type="ARBA" id="ARBA00031996"/>
    </source>
</evidence>
<gene>
    <name evidence="16" type="ORF">DBV39_11180</name>
</gene>
<feature type="binding site" evidence="12">
    <location>
        <position position="170"/>
    </location>
    <ligand>
        <name>CoA</name>
        <dbReference type="ChEBI" id="CHEBI:57287"/>
    </ligand>
</feature>
<evidence type="ECO:0000256" key="1">
    <source>
        <dbReference type="ARBA" id="ARBA00003937"/>
    </source>
</evidence>
<dbReference type="InterPro" id="IPR041354">
    <property type="entry name" value="4PPT_N"/>
</dbReference>
<dbReference type="OrthoDB" id="8210607at2"/>
<proteinExistence type="inferred from homology"/>
<comment type="catalytic activity">
    <reaction evidence="11">
        <text>apo-[peptidyl-carrier protein] + CoA = holo-[peptidyl-carrier protein] + adenosine 3',5'-bisphosphate + H(+)</text>
        <dbReference type="Rhea" id="RHEA:46228"/>
        <dbReference type="Rhea" id="RHEA-COMP:11479"/>
        <dbReference type="Rhea" id="RHEA-COMP:11480"/>
        <dbReference type="ChEBI" id="CHEBI:15378"/>
        <dbReference type="ChEBI" id="CHEBI:29999"/>
        <dbReference type="ChEBI" id="CHEBI:57287"/>
        <dbReference type="ChEBI" id="CHEBI:58343"/>
        <dbReference type="ChEBI" id="CHEBI:64479"/>
    </reaction>
</comment>
<feature type="binding site" evidence="13">
    <location>
        <position position="121"/>
    </location>
    <ligand>
        <name>Mg(2+)</name>
        <dbReference type="ChEBI" id="CHEBI:18420"/>
    </ligand>
</feature>
<accession>A0A2R4XK84</accession>
<keyword evidence="13" id="KW-0460">Magnesium</keyword>
<dbReference type="AlphaFoldDB" id="A0A2R4XK84"/>
<dbReference type="GO" id="GO:0005886">
    <property type="term" value="C:plasma membrane"/>
    <property type="evidence" value="ECO:0007669"/>
    <property type="project" value="TreeGrafter"/>
</dbReference>
<evidence type="ECO:0000256" key="13">
    <source>
        <dbReference type="PIRSR" id="PIRSR603542-2"/>
    </source>
</evidence>
<dbReference type="RefSeq" id="WP_108621590.1">
    <property type="nucleotide sequence ID" value="NZ_CP028901.1"/>
</dbReference>
<dbReference type="EMBL" id="CP028901">
    <property type="protein sequence ID" value="AWB34174.1"/>
    <property type="molecule type" value="Genomic_DNA"/>
</dbReference>
<feature type="domain" description="4'-phosphopantetheinyl transferase N-terminal" evidence="15">
    <location>
        <begin position="47"/>
        <end position="110"/>
    </location>
</feature>
<protein>
    <recommendedName>
        <fullName evidence="5">Enterobactin synthase component D</fullName>
    </recommendedName>
    <alternativeName>
        <fullName evidence="8">4'-phosphopantetheinyl transferase EntD</fullName>
    </alternativeName>
    <alternativeName>
        <fullName evidence="9">Enterochelin synthase D</fullName>
    </alternativeName>
</protein>
<comment type="similarity">
    <text evidence="3">Belongs to the P-Pant transferase superfamily. EntD family.</text>
</comment>
<keyword evidence="7" id="KW-0259">Enterobactin biosynthesis</keyword>
<evidence type="ECO:0000313" key="16">
    <source>
        <dbReference type="EMBL" id="AWB34174.1"/>
    </source>
</evidence>
<dbReference type="PRINTS" id="PR01399">
    <property type="entry name" value="ENTSNTHTASED"/>
</dbReference>
<evidence type="ECO:0000256" key="8">
    <source>
        <dbReference type="ARBA" id="ARBA00029894"/>
    </source>
</evidence>
<dbReference type="SUPFAM" id="SSF56214">
    <property type="entry name" value="4'-phosphopantetheinyl transferase"/>
    <property type="match status" value="1"/>
</dbReference>
<evidence type="ECO:0000256" key="11">
    <source>
        <dbReference type="ARBA" id="ARBA00049191"/>
    </source>
</evidence>
<dbReference type="Gene3D" id="3.90.470.20">
    <property type="entry name" value="4'-phosphopantetheinyl transferase domain"/>
    <property type="match status" value="1"/>
</dbReference>
<evidence type="ECO:0000256" key="3">
    <source>
        <dbReference type="ARBA" id="ARBA00008342"/>
    </source>
</evidence>
<dbReference type="PANTHER" id="PTHR38096">
    <property type="entry name" value="ENTEROBACTIN SYNTHASE COMPONENT D"/>
    <property type="match status" value="1"/>
</dbReference>
<evidence type="ECO:0000256" key="4">
    <source>
        <dbReference type="ARBA" id="ARBA00011503"/>
    </source>
</evidence>
<feature type="binding site" evidence="13">
    <location>
        <position position="123"/>
    </location>
    <ligand>
        <name>Mg(2+)</name>
        <dbReference type="ChEBI" id="CHEBI:18420"/>
    </ligand>
</feature>
<feature type="binding site" evidence="12">
    <location>
        <position position="166"/>
    </location>
    <ligand>
        <name>CoA</name>
        <dbReference type="ChEBI" id="CHEBI:57287"/>
    </ligand>
</feature>
<dbReference type="Pfam" id="PF17837">
    <property type="entry name" value="4PPT_N"/>
    <property type="match status" value="1"/>
</dbReference>
<dbReference type="Pfam" id="PF01648">
    <property type="entry name" value="ACPS"/>
    <property type="match status" value="1"/>
</dbReference>
<dbReference type="InterPro" id="IPR008278">
    <property type="entry name" value="4-PPantetheinyl_Trfase_dom"/>
</dbReference>
<feature type="domain" description="4'-phosphopantetheinyl transferase" evidence="14">
    <location>
        <begin position="117"/>
        <end position="208"/>
    </location>
</feature>
<feature type="binding site" evidence="12">
    <location>
        <position position="121"/>
    </location>
    <ligand>
        <name>CoA</name>
        <dbReference type="ChEBI" id="CHEBI:57287"/>
    </ligand>
</feature>
<dbReference type="InterPro" id="IPR003542">
    <property type="entry name" value="Enbac_synth_compD-like"/>
</dbReference>
<comment type="function">
    <text evidence="1">Involved in the biosynthesis of the siderophore enterobactin (enterochelin), which is a macrocyclic trimeric lactone of N-(2,3-dihydroxybenzoyl)-serine. The serine trilactone serves as a scaffolding for the three catechol functionalities that provide hexadentate coordination for the tightly ligated iron(2+) atoms. Plays an essential role in the assembly of the enterobactin by catalyzing the transfer of the 4'-phosphopantetheine (Ppant) moiety from coenzyme A to the apo-domains of both EntB (ArCP domain) and EntF (PCP domain) to yield their holo-forms which make them competent for the activation of 2,3-dihydroxybenzoate (DHB) and L-serine, respectively.</text>
</comment>
<dbReference type="GO" id="GO:0009239">
    <property type="term" value="P:enterobactin biosynthetic process"/>
    <property type="evidence" value="ECO:0007669"/>
    <property type="project" value="UniProtKB-UniPathway"/>
</dbReference>
<evidence type="ECO:0000313" key="17">
    <source>
        <dbReference type="Proteomes" id="UP000244571"/>
    </source>
</evidence>
<evidence type="ECO:0000256" key="2">
    <source>
        <dbReference type="ARBA" id="ARBA00004993"/>
    </source>
</evidence>
<dbReference type="InterPro" id="IPR037143">
    <property type="entry name" value="4-PPantetheinyl_Trfase_dom_sf"/>
</dbReference>
<name>A0A2R4XK84_9BURK</name>
<feature type="binding site" evidence="12">
    <location>
        <position position="55"/>
    </location>
    <ligand>
        <name>CoA</name>
        <dbReference type="ChEBI" id="CHEBI:57287"/>
    </ligand>
</feature>
<sequence>MTAWILGLADLLELSPDIRLSGLALPTSRTSMDVLVHAPTSWLGQSMVTGMSHKRRTEFLAGRLCAFHSLSEMGVDAEFPLPVQDRLPIWPPGILGSISHCASVAVAMAAPATRFHAVGIDVEMLIDAEIAQDIRHSVGRDRELECLERNIPCRARSLTLLFSAKEALYKALYPFSRQYKDFHAAEIVSCQANALVLRLTEDWCGSWRGGACVEVRYAWMDREVLTAVCIPRVSSIHSRITLAAITQPEV</sequence>